<organism evidence="1 2">
    <name type="scientific">Sphaerodactylus townsendi</name>
    <dbReference type="NCBI Taxonomy" id="933632"/>
    <lineage>
        <taxon>Eukaryota</taxon>
        <taxon>Metazoa</taxon>
        <taxon>Chordata</taxon>
        <taxon>Craniata</taxon>
        <taxon>Vertebrata</taxon>
        <taxon>Euteleostomi</taxon>
        <taxon>Lepidosauria</taxon>
        <taxon>Squamata</taxon>
        <taxon>Bifurcata</taxon>
        <taxon>Gekkota</taxon>
        <taxon>Sphaerodactylidae</taxon>
        <taxon>Sphaerodactylus</taxon>
    </lineage>
</organism>
<evidence type="ECO:0000313" key="1">
    <source>
        <dbReference type="EMBL" id="KAH8005236.1"/>
    </source>
</evidence>
<name>A0ACB8FJG7_9SAUR</name>
<comment type="caution">
    <text evidence="1">The sequence shown here is derived from an EMBL/GenBank/DDBJ whole genome shotgun (WGS) entry which is preliminary data.</text>
</comment>
<keyword evidence="2" id="KW-1185">Reference proteome</keyword>
<proteinExistence type="predicted"/>
<dbReference type="Proteomes" id="UP000827872">
    <property type="component" value="Linkage Group LG04"/>
</dbReference>
<evidence type="ECO:0000313" key="2">
    <source>
        <dbReference type="Proteomes" id="UP000827872"/>
    </source>
</evidence>
<gene>
    <name evidence="1" type="ORF">K3G42_025321</name>
</gene>
<sequence length="326" mass="37716">MLMLVKYWHVEALDKTAVLKSVDEIKANMIEVSWEIVDLDGAGVREDVFLIWKELEEARNAQLQVQRILEEFENSESAKVTKVDYSAYDVQDTGSTKMWLQKNGLKAQNLIMTKAFGTYTFRHADGVVDIKTKPENEYLQTDAARVHTLIHPKVIAVHFIDVPLPRESAFGFYETVNILYYYPTYNNEMDLQKGSRALFGDVVEDNIYILIDTSQSMKNKLPLVKEKIVQLIRVGSSTNTLKALQIAFDDSKTQAIYLLTDGRPDQSEDIYLLKKEIEQGVKELEKIKAFYADNLLMDWFNGAKYWEHNIELFTYLASMFPWFFSQ</sequence>
<protein>
    <submittedName>
        <fullName evidence="1">Uncharacterized protein</fullName>
    </submittedName>
</protein>
<reference evidence="1" key="1">
    <citation type="submission" date="2021-08" db="EMBL/GenBank/DDBJ databases">
        <title>The first chromosome-level gecko genome reveals the dynamic sex chromosomes of Neotropical dwarf geckos (Sphaerodactylidae: Sphaerodactylus).</title>
        <authorList>
            <person name="Pinto B.J."/>
            <person name="Keating S.E."/>
            <person name="Gamble T."/>
        </authorList>
    </citation>
    <scope>NUCLEOTIDE SEQUENCE</scope>
    <source>
        <strain evidence="1">TG3544</strain>
    </source>
</reference>
<accession>A0ACB8FJG7</accession>
<dbReference type="EMBL" id="CM037617">
    <property type="protein sequence ID" value="KAH8005236.1"/>
    <property type="molecule type" value="Genomic_DNA"/>
</dbReference>